<accession>A0A916NT66</accession>
<dbReference type="EMBL" id="CAJVAS010000108">
    <property type="protein sequence ID" value="CAG7653424.1"/>
    <property type="molecule type" value="Genomic_DNA"/>
</dbReference>
<evidence type="ECO:0000313" key="4">
    <source>
        <dbReference type="Proteomes" id="UP000693672"/>
    </source>
</evidence>
<comment type="caution">
    <text evidence="3">The sequence shown here is derived from an EMBL/GenBank/DDBJ whole genome shotgun (WGS) entry which is preliminary data.</text>
</comment>
<dbReference type="AlphaFoldDB" id="A0A916NT66"/>
<evidence type="ECO:0008006" key="5">
    <source>
        <dbReference type="Google" id="ProtNLM"/>
    </source>
</evidence>
<keyword evidence="4" id="KW-1185">Reference proteome</keyword>
<sequence length="413" mass="48113">MQNQYISEWLNIPALQIREVRSLNTEELHIDAMPLEERQNCPLCLRDQHVIRKGSNGIRTIRHLPVFEKRVFLHVPALRMYCNCCEIGFSWTYAFVGPKQQYSHSFRSHTVELALGSTAAHSARMQQTPASTVQRMQDEILPVEKARIYEQIWEEAKASERLVIGVDDFAIKKGHTYNTGIHNLRGETMLEVLSGRKLDDLRAYATQHPDFRQLTPYAVVMDLAPVYHKWVSECFPNAIRIADRFHVHGYVIESVQAVRKTVQNTLSPRAKALLKSQHRLLNPPKETLTEESQQRLEVLLSYSPLLLSVWEWKEAFSVWYDCSPNHAVALFGFERWCTQGDQIAHAAVHATLKTMRNWKEAIVNYHRCRWTNATVEGRHNRIKAFQRRHYFTRNRDGYIAGILIECNRHRLFS</sequence>
<evidence type="ECO:0000313" key="3">
    <source>
        <dbReference type="EMBL" id="CAG7653424.1"/>
    </source>
</evidence>
<dbReference type="InterPro" id="IPR029261">
    <property type="entry name" value="Transposase_Znf"/>
</dbReference>
<proteinExistence type="predicted"/>
<dbReference type="NCBIfam" id="NF033550">
    <property type="entry name" value="transpos_ISL3"/>
    <property type="match status" value="1"/>
</dbReference>
<reference evidence="3" key="1">
    <citation type="submission" date="2021-06" db="EMBL/GenBank/DDBJ databases">
        <authorList>
            <person name="Criscuolo A."/>
        </authorList>
    </citation>
    <scope>NUCLEOTIDE SEQUENCE</scope>
    <source>
        <strain evidence="3">CIP111600</strain>
    </source>
</reference>
<dbReference type="Pfam" id="PF14690">
    <property type="entry name" value="Zn_ribbon_ISL3"/>
    <property type="match status" value="1"/>
</dbReference>
<dbReference type="InterPro" id="IPR047951">
    <property type="entry name" value="Transpos_ISL3"/>
</dbReference>
<dbReference type="InterPro" id="IPR002560">
    <property type="entry name" value="Transposase_DDE"/>
</dbReference>
<evidence type="ECO:0000259" key="2">
    <source>
        <dbReference type="Pfam" id="PF14690"/>
    </source>
</evidence>
<gene>
    <name evidence="3" type="ORF">PAESOLCIP111_06751</name>
</gene>
<dbReference type="RefSeq" id="WP_218096391.1">
    <property type="nucleotide sequence ID" value="NZ_CAJVAS010000108.1"/>
</dbReference>
<dbReference type="Proteomes" id="UP000693672">
    <property type="component" value="Unassembled WGS sequence"/>
</dbReference>
<dbReference type="PANTHER" id="PTHR33498:SF1">
    <property type="entry name" value="TRANSPOSASE FOR INSERTION SEQUENCE ELEMENT IS1557"/>
    <property type="match status" value="1"/>
</dbReference>
<evidence type="ECO:0000259" key="1">
    <source>
        <dbReference type="Pfam" id="PF01610"/>
    </source>
</evidence>
<feature type="domain" description="Transposase IS204/IS1001/IS1096/IS1165 DDE" evidence="1">
    <location>
        <begin position="164"/>
        <end position="400"/>
    </location>
</feature>
<dbReference type="Pfam" id="PF01610">
    <property type="entry name" value="DDE_Tnp_ISL3"/>
    <property type="match status" value="1"/>
</dbReference>
<organism evidence="3 4">
    <name type="scientific">Paenibacillus solanacearum</name>
    <dbReference type="NCBI Taxonomy" id="2048548"/>
    <lineage>
        <taxon>Bacteria</taxon>
        <taxon>Bacillati</taxon>
        <taxon>Bacillota</taxon>
        <taxon>Bacilli</taxon>
        <taxon>Bacillales</taxon>
        <taxon>Paenibacillaceae</taxon>
        <taxon>Paenibacillus</taxon>
    </lineage>
</organism>
<name>A0A916NT66_9BACL</name>
<dbReference type="PANTHER" id="PTHR33498">
    <property type="entry name" value="TRANSPOSASE FOR INSERTION SEQUENCE ELEMENT IS1557"/>
    <property type="match status" value="1"/>
</dbReference>
<protein>
    <recommendedName>
        <fullName evidence="5">ISL3 family transposase</fullName>
    </recommendedName>
</protein>
<feature type="domain" description="Transposase IS204/IS1001/IS1096/IS1165 zinc-finger" evidence="2">
    <location>
        <begin position="39"/>
        <end position="85"/>
    </location>
</feature>